<dbReference type="InParanoid" id="F0ZG87"/>
<reference evidence="2" key="1">
    <citation type="journal article" date="2011" name="Genome Biol.">
        <title>Comparative genomics of the social amoebae Dictyostelium discoideum and Dictyostelium purpureum.</title>
        <authorList>
            <consortium name="US DOE Joint Genome Institute (JGI-PGF)"/>
            <person name="Sucgang R."/>
            <person name="Kuo A."/>
            <person name="Tian X."/>
            <person name="Salerno W."/>
            <person name="Parikh A."/>
            <person name="Feasley C.L."/>
            <person name="Dalin E."/>
            <person name="Tu H."/>
            <person name="Huang E."/>
            <person name="Barry K."/>
            <person name="Lindquist E."/>
            <person name="Shapiro H."/>
            <person name="Bruce D."/>
            <person name="Schmutz J."/>
            <person name="Salamov A."/>
            <person name="Fey P."/>
            <person name="Gaudet P."/>
            <person name="Anjard C."/>
            <person name="Babu M.M."/>
            <person name="Basu S."/>
            <person name="Bushmanova Y."/>
            <person name="van der Wel H."/>
            <person name="Katoh-Kurasawa M."/>
            <person name="Dinh C."/>
            <person name="Coutinho P.M."/>
            <person name="Saito T."/>
            <person name="Elias M."/>
            <person name="Schaap P."/>
            <person name="Kay R.R."/>
            <person name="Henrissat B."/>
            <person name="Eichinger L."/>
            <person name="Rivero F."/>
            <person name="Putnam N.H."/>
            <person name="West C.M."/>
            <person name="Loomis W.F."/>
            <person name="Chisholm R.L."/>
            <person name="Shaulsky G."/>
            <person name="Strassmann J.E."/>
            <person name="Queller D.C."/>
            <person name="Kuspa A."/>
            <person name="Grigoriev I.V."/>
        </authorList>
    </citation>
    <scope>NUCLEOTIDE SEQUENCE [LARGE SCALE GENOMIC DNA]</scope>
    <source>
        <strain evidence="2">QSDP1</strain>
    </source>
</reference>
<protein>
    <submittedName>
        <fullName evidence="1">Uncharacterized protein</fullName>
    </submittedName>
</protein>
<dbReference type="AlphaFoldDB" id="F0ZG87"/>
<keyword evidence="2" id="KW-1185">Reference proteome</keyword>
<evidence type="ECO:0000313" key="1">
    <source>
        <dbReference type="EMBL" id="EGC37062.1"/>
    </source>
</evidence>
<gene>
    <name evidence="1" type="ORF">DICPUDRAFT_150401</name>
</gene>
<dbReference type="VEuPathDB" id="AmoebaDB:DICPUDRAFT_150401"/>
<dbReference type="GeneID" id="10503813"/>
<name>F0ZG87_DICPU</name>
<organism evidence="1 2">
    <name type="scientific">Dictyostelium purpureum</name>
    <name type="common">Slime mold</name>
    <dbReference type="NCBI Taxonomy" id="5786"/>
    <lineage>
        <taxon>Eukaryota</taxon>
        <taxon>Amoebozoa</taxon>
        <taxon>Evosea</taxon>
        <taxon>Eumycetozoa</taxon>
        <taxon>Dictyostelia</taxon>
        <taxon>Dictyosteliales</taxon>
        <taxon>Dictyosteliaceae</taxon>
        <taxon>Dictyostelium</taxon>
    </lineage>
</organism>
<dbReference type="RefSeq" id="XP_003286419.1">
    <property type="nucleotide sequence ID" value="XM_003286371.1"/>
</dbReference>
<proteinExistence type="predicted"/>
<dbReference type="Proteomes" id="UP000001064">
    <property type="component" value="Unassembled WGS sequence"/>
</dbReference>
<evidence type="ECO:0000313" key="2">
    <source>
        <dbReference type="Proteomes" id="UP000001064"/>
    </source>
</evidence>
<sequence length="49" mass="5682">MITISIVNCSNHDTDSCFNECMKRYKCYIDFSEAECVSVADRCDRFCSK</sequence>
<dbReference type="KEGG" id="dpp:DICPUDRAFT_150401"/>
<accession>F0ZG87</accession>
<dbReference type="EMBL" id="GL871009">
    <property type="protein sequence ID" value="EGC37062.1"/>
    <property type="molecule type" value="Genomic_DNA"/>
</dbReference>